<gene>
    <name evidence="2" type="ORF">EYF80_006336</name>
</gene>
<feature type="region of interest" description="Disordered" evidence="1">
    <location>
        <begin position="42"/>
        <end position="61"/>
    </location>
</feature>
<dbReference type="Proteomes" id="UP000314294">
    <property type="component" value="Unassembled WGS sequence"/>
</dbReference>
<proteinExistence type="predicted"/>
<comment type="caution">
    <text evidence="2">The sequence shown here is derived from an EMBL/GenBank/DDBJ whole genome shotgun (WGS) entry which is preliminary data.</text>
</comment>
<evidence type="ECO:0000313" key="2">
    <source>
        <dbReference type="EMBL" id="TNN83355.1"/>
    </source>
</evidence>
<reference evidence="2 3" key="1">
    <citation type="submission" date="2019-03" db="EMBL/GenBank/DDBJ databases">
        <title>First draft genome of Liparis tanakae, snailfish: a comprehensive survey of snailfish specific genes.</title>
        <authorList>
            <person name="Kim W."/>
            <person name="Song I."/>
            <person name="Jeong J.-H."/>
            <person name="Kim D."/>
            <person name="Kim S."/>
            <person name="Ryu S."/>
            <person name="Song J.Y."/>
            <person name="Lee S.K."/>
        </authorList>
    </citation>
    <scope>NUCLEOTIDE SEQUENCE [LARGE SCALE GENOMIC DNA]</scope>
    <source>
        <tissue evidence="2">Muscle</tissue>
    </source>
</reference>
<accession>A0A4Z2IZB6</accession>
<dbReference type="AlphaFoldDB" id="A0A4Z2IZB6"/>
<protein>
    <submittedName>
        <fullName evidence="2">Uncharacterized protein</fullName>
    </submittedName>
</protein>
<feature type="compositionally biased region" description="Polar residues" evidence="1">
    <location>
        <begin position="44"/>
        <end position="55"/>
    </location>
</feature>
<sequence length="61" mass="7010">MTYPFEKPRRLDVDHAAPLGDQRDAVLALALADDLAVYEHRDQTSQQQNTPQELLNFNLCR</sequence>
<evidence type="ECO:0000313" key="3">
    <source>
        <dbReference type="Proteomes" id="UP000314294"/>
    </source>
</evidence>
<dbReference type="OrthoDB" id="30289at2759"/>
<keyword evidence="3" id="KW-1185">Reference proteome</keyword>
<organism evidence="2 3">
    <name type="scientific">Liparis tanakae</name>
    <name type="common">Tanaka's snailfish</name>
    <dbReference type="NCBI Taxonomy" id="230148"/>
    <lineage>
        <taxon>Eukaryota</taxon>
        <taxon>Metazoa</taxon>
        <taxon>Chordata</taxon>
        <taxon>Craniata</taxon>
        <taxon>Vertebrata</taxon>
        <taxon>Euteleostomi</taxon>
        <taxon>Actinopterygii</taxon>
        <taxon>Neopterygii</taxon>
        <taxon>Teleostei</taxon>
        <taxon>Neoteleostei</taxon>
        <taxon>Acanthomorphata</taxon>
        <taxon>Eupercaria</taxon>
        <taxon>Perciformes</taxon>
        <taxon>Cottioidei</taxon>
        <taxon>Cottales</taxon>
        <taxon>Liparidae</taxon>
        <taxon>Liparis</taxon>
    </lineage>
</organism>
<evidence type="ECO:0000256" key="1">
    <source>
        <dbReference type="SAM" id="MobiDB-lite"/>
    </source>
</evidence>
<name>A0A4Z2IZB6_9TELE</name>
<dbReference type="EMBL" id="SRLO01000033">
    <property type="protein sequence ID" value="TNN83355.1"/>
    <property type="molecule type" value="Genomic_DNA"/>
</dbReference>